<gene>
    <name evidence="3" type="ORF">MELLADRAFT_72980</name>
</gene>
<name>F4S1K8_MELLP</name>
<reference evidence="4" key="1">
    <citation type="journal article" date="2011" name="Proc. Natl. Acad. Sci. U.S.A.">
        <title>Obligate biotrophy features unraveled by the genomic analysis of rust fungi.</title>
        <authorList>
            <person name="Duplessis S."/>
            <person name="Cuomo C.A."/>
            <person name="Lin Y.-C."/>
            <person name="Aerts A."/>
            <person name="Tisserant E."/>
            <person name="Veneault-Fourrey C."/>
            <person name="Joly D.L."/>
            <person name="Hacquard S."/>
            <person name="Amselem J."/>
            <person name="Cantarel B.L."/>
            <person name="Chiu R."/>
            <person name="Coutinho P.M."/>
            <person name="Feau N."/>
            <person name="Field M."/>
            <person name="Frey P."/>
            <person name="Gelhaye E."/>
            <person name="Goldberg J."/>
            <person name="Grabherr M.G."/>
            <person name="Kodira C.D."/>
            <person name="Kohler A."/>
            <person name="Kuees U."/>
            <person name="Lindquist E.A."/>
            <person name="Lucas S.M."/>
            <person name="Mago R."/>
            <person name="Mauceli E."/>
            <person name="Morin E."/>
            <person name="Murat C."/>
            <person name="Pangilinan J.L."/>
            <person name="Park R."/>
            <person name="Pearson M."/>
            <person name="Quesneville H."/>
            <person name="Rouhier N."/>
            <person name="Sakthikumar S."/>
            <person name="Salamov A.A."/>
            <person name="Schmutz J."/>
            <person name="Selles B."/>
            <person name="Shapiro H."/>
            <person name="Tanguay P."/>
            <person name="Tuskan G.A."/>
            <person name="Henrissat B."/>
            <person name="Van de Peer Y."/>
            <person name="Rouze P."/>
            <person name="Ellis J.G."/>
            <person name="Dodds P.N."/>
            <person name="Schein J.E."/>
            <person name="Zhong S."/>
            <person name="Hamelin R.C."/>
            <person name="Grigoriev I.V."/>
            <person name="Szabo L.J."/>
            <person name="Martin F."/>
        </authorList>
    </citation>
    <scope>NUCLEOTIDE SEQUENCE [LARGE SCALE GENOMIC DNA]</scope>
    <source>
        <strain evidence="4">98AG31 / pathotype 3-4-7</strain>
    </source>
</reference>
<evidence type="ECO:0000313" key="4">
    <source>
        <dbReference type="Proteomes" id="UP000001072"/>
    </source>
</evidence>
<dbReference type="KEGG" id="mlr:MELLADRAFT_72980"/>
<protein>
    <recommendedName>
        <fullName evidence="2">Complex 1 LYR protein domain-containing protein</fullName>
    </recommendedName>
</protein>
<dbReference type="VEuPathDB" id="FungiDB:MELLADRAFT_72980"/>
<evidence type="ECO:0000313" key="3">
    <source>
        <dbReference type="EMBL" id="EGG01488.1"/>
    </source>
</evidence>
<dbReference type="Proteomes" id="UP000001072">
    <property type="component" value="Unassembled WGS sequence"/>
</dbReference>
<evidence type="ECO:0000256" key="1">
    <source>
        <dbReference type="SAM" id="MobiDB-lite"/>
    </source>
</evidence>
<accession>F4S1K8</accession>
<evidence type="ECO:0000259" key="2">
    <source>
        <dbReference type="Pfam" id="PF05347"/>
    </source>
</evidence>
<organism evidence="4">
    <name type="scientific">Melampsora larici-populina (strain 98AG31 / pathotype 3-4-7)</name>
    <name type="common">Poplar leaf rust fungus</name>
    <dbReference type="NCBI Taxonomy" id="747676"/>
    <lineage>
        <taxon>Eukaryota</taxon>
        <taxon>Fungi</taxon>
        <taxon>Dikarya</taxon>
        <taxon>Basidiomycota</taxon>
        <taxon>Pucciniomycotina</taxon>
        <taxon>Pucciniomycetes</taxon>
        <taxon>Pucciniales</taxon>
        <taxon>Melampsoraceae</taxon>
        <taxon>Melampsora</taxon>
    </lineage>
</organism>
<dbReference type="EMBL" id="GL883138">
    <property type="protein sequence ID" value="EGG01488.1"/>
    <property type="molecule type" value="Genomic_DNA"/>
</dbReference>
<dbReference type="InterPro" id="IPR008011">
    <property type="entry name" value="Complex1_LYR_dom"/>
</dbReference>
<feature type="region of interest" description="Disordered" evidence="1">
    <location>
        <begin position="1"/>
        <end position="24"/>
    </location>
</feature>
<dbReference type="OrthoDB" id="2571149at2759"/>
<sequence length="338" mass="40421">MPMKHVKLPNFSPKKINSQSHSHSNPIIPTTLPILTQIKTILKNRPKYQPKSNQSIINPSTINWSKIKSHTIPTKWSLYKSLIKHTKSADQHYQTSSRYKDVLVNEIRDRFKQNRSLSSIPEIQNSLRLAYSYLNQLTLSNPSHFIQTKRTQIIEHQTRSSWSKIYKSYYQTILKRPKKPIMTGRFLRPSLFNKPLPRYANQPEHISMMISSRRKSNQRRMDEERELLRIIELDQADRSQAGLPHHPLDRSFYYDRLNEIRQTFVRDRKRERTVYTRSMLNEIEQAKRNRPKDLQIQNYWKRLNLRLDELNSVSLKDINDDDLKEKELEDQNIKFWSG</sequence>
<feature type="domain" description="Complex 1 LYR protein" evidence="2">
    <location>
        <begin position="77"/>
        <end position="135"/>
    </location>
</feature>
<proteinExistence type="predicted"/>
<dbReference type="STRING" id="747676.F4S1K8"/>
<dbReference type="RefSeq" id="XP_007415338.1">
    <property type="nucleotide sequence ID" value="XM_007415276.1"/>
</dbReference>
<dbReference type="GeneID" id="18932243"/>
<dbReference type="AlphaFoldDB" id="F4S1K8"/>
<dbReference type="Pfam" id="PF05347">
    <property type="entry name" value="Complex1_LYR"/>
    <property type="match status" value="1"/>
</dbReference>
<dbReference type="eggNOG" id="ENOG502SFN1">
    <property type="taxonomic scope" value="Eukaryota"/>
</dbReference>
<feature type="compositionally biased region" description="Polar residues" evidence="1">
    <location>
        <begin position="15"/>
        <end position="24"/>
    </location>
</feature>
<dbReference type="InParanoid" id="F4S1K8"/>
<keyword evidence="4" id="KW-1185">Reference proteome</keyword>
<dbReference type="HOGENOM" id="CLU_070862_0_0_1"/>